<sequence length="185" mass="20072">MNITRTPISTAAPYVLADVKERGRIDGDYADWEVSQLGNTAAQEIEAHCGLALLAQRITVTLGDWCCRIPLPIGPFWTEALTEHPLTVELIDEAGNVTPHPAGWWIEGGRYPVLSLTASGHGQYLRINYPAGYGMDQASIPSDLQLAISDHAAHLYDARALTEHKQGLSIAAARIAARHRKVAVA</sequence>
<dbReference type="RefSeq" id="WP_101461307.1">
    <property type="nucleotide sequence ID" value="NZ_CP025408.1"/>
</dbReference>
<dbReference type="NCBIfam" id="TIGR02215">
    <property type="entry name" value="phage_chp_gp8"/>
    <property type="match status" value="1"/>
</dbReference>
<evidence type="ECO:0000313" key="1">
    <source>
        <dbReference type="EMBL" id="AUH34646.1"/>
    </source>
</evidence>
<gene>
    <name evidence="1" type="ORF">CUV01_15770</name>
</gene>
<evidence type="ECO:0000313" key="2">
    <source>
        <dbReference type="Proteomes" id="UP000233742"/>
    </source>
</evidence>
<dbReference type="Proteomes" id="UP000233742">
    <property type="component" value="Chromosome"/>
</dbReference>
<protein>
    <submittedName>
        <fullName evidence="1">Uncharacterized protein</fullName>
    </submittedName>
</protein>
<dbReference type="EMBL" id="CP025408">
    <property type="protein sequence ID" value="AUH34646.1"/>
    <property type="molecule type" value="Genomic_DNA"/>
</dbReference>
<keyword evidence="2" id="KW-1185">Reference proteome</keyword>
<accession>A0A2K9EUV3</accession>
<name>A0A2K9EUV3_9RHOB</name>
<dbReference type="InterPro" id="IPR011738">
    <property type="entry name" value="Phage_CHP"/>
</dbReference>
<reference evidence="1 2" key="1">
    <citation type="submission" date="2017-12" db="EMBL/GenBank/DDBJ databases">
        <authorList>
            <person name="Hurst M.R.H."/>
        </authorList>
    </citation>
    <scope>NUCLEOTIDE SEQUENCE [LARGE SCALE GENOMIC DNA]</scope>
    <source>
        <strain evidence="1 2">BM15</strain>
    </source>
</reference>
<dbReference type="OrthoDB" id="7728228at2"/>
<organism evidence="1 2">
    <name type="scientific">Paracoccus tegillarcae</name>
    <dbReference type="NCBI Taxonomy" id="1529068"/>
    <lineage>
        <taxon>Bacteria</taxon>
        <taxon>Pseudomonadati</taxon>
        <taxon>Pseudomonadota</taxon>
        <taxon>Alphaproteobacteria</taxon>
        <taxon>Rhodobacterales</taxon>
        <taxon>Paracoccaceae</taxon>
        <taxon>Paracoccus</taxon>
    </lineage>
</organism>
<dbReference type="KEGG" id="paro:CUV01_15770"/>
<proteinExistence type="predicted"/>
<dbReference type="AlphaFoldDB" id="A0A2K9EUV3"/>